<dbReference type="PANTHER" id="PTHR31250:SF27">
    <property type="entry name" value="IQ DOMAIN-CONTAINING PROTEIN IQM5"/>
    <property type="match status" value="1"/>
</dbReference>
<reference evidence="5 6" key="1">
    <citation type="submission" date="2023-04" db="EMBL/GenBank/DDBJ databases">
        <title>Genome of Basidiobolus ranarum AG-B5.</title>
        <authorList>
            <person name="Stajich J.E."/>
            <person name="Carter-House D."/>
            <person name="Gryganskyi A."/>
        </authorList>
    </citation>
    <scope>NUCLEOTIDE SEQUENCE [LARGE SCALE GENOMIC DNA]</scope>
    <source>
        <strain evidence="5 6">AG-B5</strain>
    </source>
</reference>
<dbReference type="InterPro" id="IPR044159">
    <property type="entry name" value="IQM"/>
</dbReference>
<evidence type="ECO:0000256" key="1">
    <source>
        <dbReference type="ARBA" id="ARBA00004123"/>
    </source>
</evidence>
<evidence type="ECO:0000256" key="4">
    <source>
        <dbReference type="ARBA" id="ARBA00023242"/>
    </source>
</evidence>
<evidence type="ECO:0000256" key="3">
    <source>
        <dbReference type="ARBA" id="ARBA00022490"/>
    </source>
</evidence>
<dbReference type="PROSITE" id="PS50096">
    <property type="entry name" value="IQ"/>
    <property type="match status" value="1"/>
</dbReference>
<keyword evidence="4" id="KW-0539">Nucleus</keyword>
<sequence>MITPQKESAAAATIQKVYRGYCLRRELQGLTLTVARWQEIHEFIRAHLLSSQHLQKDISKSERARKRWQRAIFFSARLGRGTLLDDPNNALLLKTEHWLESVDTEHRYGSNLRTYHDYWKDQPDTDENFFYWLDYGKGKELDLPECPRSKLDSDKLVYCSLEEREKFRVSVDPETRFLVYASSGIPVHTFPDGAQTDSTTGVDNSIDQNTTPKGFKYIYVISPAGNLYIHRKIRGRFQHSSFLAGQCVWGAGGIEVDHGKLIKVTLHSGHYRPTVKHLDRFIEYLKAQGVELDHVIRETFKNKANKQQS</sequence>
<dbReference type="SMART" id="SM00015">
    <property type="entry name" value="IQ"/>
    <property type="match status" value="1"/>
</dbReference>
<comment type="caution">
    <text evidence="5">The sequence shown here is derived from an EMBL/GenBank/DDBJ whole genome shotgun (WGS) entry which is preliminary data.</text>
</comment>
<protein>
    <submittedName>
        <fullName evidence="5">Uncharacterized protein</fullName>
    </submittedName>
</protein>
<name>A0ABR2WXA6_9FUNG</name>
<dbReference type="InterPro" id="IPR000048">
    <property type="entry name" value="IQ_motif_EF-hand-BS"/>
</dbReference>
<gene>
    <name evidence="5" type="ORF">K7432_004974</name>
</gene>
<keyword evidence="3" id="KW-0963">Cytoplasm</keyword>
<dbReference type="CDD" id="cd23767">
    <property type="entry name" value="IQCD"/>
    <property type="match status" value="1"/>
</dbReference>
<organism evidence="5 6">
    <name type="scientific">Basidiobolus ranarum</name>
    <dbReference type="NCBI Taxonomy" id="34480"/>
    <lineage>
        <taxon>Eukaryota</taxon>
        <taxon>Fungi</taxon>
        <taxon>Fungi incertae sedis</taxon>
        <taxon>Zoopagomycota</taxon>
        <taxon>Entomophthoromycotina</taxon>
        <taxon>Basidiobolomycetes</taxon>
        <taxon>Basidiobolales</taxon>
        <taxon>Basidiobolaceae</taxon>
        <taxon>Basidiobolus</taxon>
    </lineage>
</organism>
<dbReference type="Proteomes" id="UP001479436">
    <property type="component" value="Unassembled WGS sequence"/>
</dbReference>
<dbReference type="EMBL" id="JASJQH010000183">
    <property type="protein sequence ID" value="KAK9766159.1"/>
    <property type="molecule type" value="Genomic_DNA"/>
</dbReference>
<keyword evidence="6" id="KW-1185">Reference proteome</keyword>
<evidence type="ECO:0000256" key="2">
    <source>
        <dbReference type="ARBA" id="ARBA00004496"/>
    </source>
</evidence>
<proteinExistence type="predicted"/>
<comment type="subcellular location">
    <subcellularLocation>
        <location evidence="2">Cytoplasm</location>
    </subcellularLocation>
    <subcellularLocation>
        <location evidence="1">Nucleus</location>
    </subcellularLocation>
</comment>
<evidence type="ECO:0000313" key="5">
    <source>
        <dbReference type="EMBL" id="KAK9766159.1"/>
    </source>
</evidence>
<accession>A0ABR2WXA6</accession>
<evidence type="ECO:0000313" key="6">
    <source>
        <dbReference type="Proteomes" id="UP001479436"/>
    </source>
</evidence>
<dbReference type="PANTHER" id="PTHR31250">
    <property type="entry name" value="IQ DOMAIN-CONTAINING PROTEIN IQM3"/>
    <property type="match status" value="1"/>
</dbReference>